<name>A0A6J5LZZ3_9CAUD</name>
<evidence type="ECO:0000313" key="1">
    <source>
        <dbReference type="EMBL" id="CAB4138340.1"/>
    </source>
</evidence>
<reference evidence="1" key="1">
    <citation type="submission" date="2020-04" db="EMBL/GenBank/DDBJ databases">
        <authorList>
            <person name="Chiriac C."/>
            <person name="Salcher M."/>
            <person name="Ghai R."/>
            <person name="Kavagutti S V."/>
        </authorList>
    </citation>
    <scope>NUCLEOTIDE SEQUENCE</scope>
</reference>
<proteinExistence type="predicted"/>
<accession>A0A6J5LZZ3</accession>
<organism evidence="1">
    <name type="scientific">uncultured Caudovirales phage</name>
    <dbReference type="NCBI Taxonomy" id="2100421"/>
    <lineage>
        <taxon>Viruses</taxon>
        <taxon>Duplodnaviria</taxon>
        <taxon>Heunggongvirae</taxon>
        <taxon>Uroviricota</taxon>
        <taxon>Caudoviricetes</taxon>
        <taxon>Peduoviridae</taxon>
        <taxon>Maltschvirus</taxon>
        <taxon>Maltschvirus maltsch</taxon>
    </lineage>
</organism>
<sequence>MSEPNNFIVDAGARLVKTFVYRDAAEAIVNLTGYTATAQVRRSTFGPLVISATPSINASTYLITLTFTPEQTALLRDSNYVYAIQVSNASTGDVKVAAHGVLTINQAIVR</sequence>
<gene>
    <name evidence="1" type="ORF">UFOVP332_18</name>
</gene>
<protein>
    <submittedName>
        <fullName evidence="1">Uncharacterized protein</fullName>
    </submittedName>
</protein>
<dbReference type="EMBL" id="LR796343">
    <property type="protein sequence ID" value="CAB4138340.1"/>
    <property type="molecule type" value="Genomic_DNA"/>
</dbReference>